<feature type="compositionally biased region" description="Acidic residues" evidence="6">
    <location>
        <begin position="409"/>
        <end position="419"/>
    </location>
</feature>
<dbReference type="GO" id="GO:0006508">
    <property type="term" value="P:proteolysis"/>
    <property type="evidence" value="ECO:0007669"/>
    <property type="project" value="UniProtKB-KW"/>
</dbReference>
<dbReference type="SMART" id="SM00228">
    <property type="entry name" value="PDZ"/>
    <property type="match status" value="1"/>
</dbReference>
<gene>
    <name evidence="8" type="ORF">UC8_30090</name>
</gene>
<dbReference type="AlphaFoldDB" id="A0A5B9R3Q9"/>
<feature type="compositionally biased region" description="Acidic residues" evidence="6">
    <location>
        <begin position="459"/>
        <end position="476"/>
    </location>
</feature>
<dbReference type="InterPro" id="IPR001478">
    <property type="entry name" value="PDZ"/>
</dbReference>
<reference evidence="8 9" key="1">
    <citation type="submission" date="2019-08" db="EMBL/GenBank/DDBJ databases">
        <title>Deep-cultivation of Planctomycetes and their phenomic and genomic characterization uncovers novel biology.</title>
        <authorList>
            <person name="Wiegand S."/>
            <person name="Jogler M."/>
            <person name="Boedeker C."/>
            <person name="Pinto D."/>
            <person name="Vollmers J."/>
            <person name="Rivas-Marin E."/>
            <person name="Kohn T."/>
            <person name="Peeters S.H."/>
            <person name="Heuer A."/>
            <person name="Rast P."/>
            <person name="Oberbeckmann S."/>
            <person name="Bunk B."/>
            <person name="Jeske O."/>
            <person name="Meyerdierks A."/>
            <person name="Storesund J.E."/>
            <person name="Kallscheuer N."/>
            <person name="Luecker S."/>
            <person name="Lage O.M."/>
            <person name="Pohl T."/>
            <person name="Merkel B.J."/>
            <person name="Hornburger P."/>
            <person name="Mueller R.-W."/>
            <person name="Bruemmer F."/>
            <person name="Labrenz M."/>
            <person name="Spormann A.M."/>
            <person name="Op den Camp H."/>
            <person name="Overmann J."/>
            <person name="Amann R."/>
            <person name="Jetten M.S.M."/>
            <person name="Mascher T."/>
            <person name="Medema M.H."/>
            <person name="Devos D.P."/>
            <person name="Kaster A.-K."/>
            <person name="Ovreas L."/>
            <person name="Rohde M."/>
            <person name="Galperin M.Y."/>
            <person name="Jogler C."/>
        </authorList>
    </citation>
    <scope>NUCLEOTIDE SEQUENCE [LARGE SCALE GENOMIC DNA]</scope>
    <source>
        <strain evidence="8 9">UC8</strain>
    </source>
</reference>
<organism evidence="8 9">
    <name type="scientific">Roseimaritima ulvae</name>
    <dbReference type="NCBI Taxonomy" id="980254"/>
    <lineage>
        <taxon>Bacteria</taxon>
        <taxon>Pseudomonadati</taxon>
        <taxon>Planctomycetota</taxon>
        <taxon>Planctomycetia</taxon>
        <taxon>Pirellulales</taxon>
        <taxon>Pirellulaceae</taxon>
        <taxon>Roseimaritima</taxon>
    </lineage>
</organism>
<dbReference type="InterPro" id="IPR004447">
    <property type="entry name" value="Peptidase_S41A"/>
</dbReference>
<sequence>MPLRNYHILLLVVVVSVLCHITARRTHSALIVGDAIDKIEKYYVDPVDHRQLLESAMKGLQTELDEHSQFIPPESFAQFEQSLAQEFAGIGVLVEQPEPNTPVRVITPLVGSPALRAGVLPGDRILKVDGEDVSTSTLREVSDRLGGVIGTEVKIVILRDDSEHVTLQVMREQIPLDSVLGDYRDEDSQWVYRVRNHPRIAMIRCTSFGEKTAAEMERALRTLDNDFDALILDLRGNPGGLLNAAVAVCDMFIEEGEIVSTRGRDRDHKATSEQATAGTLVEPQIPMAILIDGNSASASEIVSSCLQDHQRAAIVGTRSFGKGTVQQVMMLEYGRSAFKLTTARYYRPSGANIHRTPEAKDEDVWGVTPDPGLEVELSDEDRKAISKRWRRATYPVWEDREITWQADRDEPDPAPELDLEFGTVPEPGATPEPDSGNDASDNSAEENKRSDSDATQDSNAEEQEQNIEDGSFDDPTLDPQLWRAMEYLQQQIDDRKPTSRAA</sequence>
<evidence type="ECO:0000256" key="5">
    <source>
        <dbReference type="RuleBase" id="RU004404"/>
    </source>
</evidence>
<dbReference type="GO" id="GO:0004175">
    <property type="term" value="F:endopeptidase activity"/>
    <property type="evidence" value="ECO:0007669"/>
    <property type="project" value="TreeGrafter"/>
</dbReference>
<comment type="similarity">
    <text evidence="1 5">Belongs to the peptidase S41A family.</text>
</comment>
<dbReference type="GO" id="GO:0030288">
    <property type="term" value="C:outer membrane-bounded periplasmic space"/>
    <property type="evidence" value="ECO:0007669"/>
    <property type="project" value="TreeGrafter"/>
</dbReference>
<dbReference type="InterPro" id="IPR036034">
    <property type="entry name" value="PDZ_sf"/>
</dbReference>
<proteinExistence type="inferred from homology"/>
<dbReference type="PANTHER" id="PTHR32060:SF30">
    <property type="entry name" value="CARBOXY-TERMINAL PROCESSING PROTEASE CTPA"/>
    <property type="match status" value="1"/>
</dbReference>
<dbReference type="GO" id="GO:0007165">
    <property type="term" value="P:signal transduction"/>
    <property type="evidence" value="ECO:0007669"/>
    <property type="project" value="TreeGrafter"/>
</dbReference>
<evidence type="ECO:0000313" key="9">
    <source>
        <dbReference type="Proteomes" id="UP000325286"/>
    </source>
</evidence>
<dbReference type="SUPFAM" id="SSF52096">
    <property type="entry name" value="ClpP/crotonase"/>
    <property type="match status" value="1"/>
</dbReference>
<keyword evidence="4 5" id="KW-0720">Serine protease</keyword>
<dbReference type="InterPro" id="IPR041489">
    <property type="entry name" value="PDZ_6"/>
</dbReference>
<evidence type="ECO:0000313" key="8">
    <source>
        <dbReference type="EMBL" id="QEG40991.1"/>
    </source>
</evidence>
<dbReference type="Gene3D" id="3.90.226.10">
    <property type="entry name" value="2-enoyl-CoA Hydratase, Chain A, domain 1"/>
    <property type="match status" value="1"/>
</dbReference>
<dbReference type="SUPFAM" id="SSF50156">
    <property type="entry name" value="PDZ domain-like"/>
    <property type="match status" value="1"/>
</dbReference>
<dbReference type="OrthoDB" id="9812068at2"/>
<feature type="region of interest" description="Disordered" evidence="6">
    <location>
        <begin position="403"/>
        <end position="502"/>
    </location>
</feature>
<dbReference type="Proteomes" id="UP000325286">
    <property type="component" value="Chromosome"/>
</dbReference>
<dbReference type="Gene3D" id="3.30.750.44">
    <property type="match status" value="1"/>
</dbReference>
<evidence type="ECO:0000256" key="2">
    <source>
        <dbReference type="ARBA" id="ARBA00022670"/>
    </source>
</evidence>
<dbReference type="KEGG" id="rul:UC8_30090"/>
<protein>
    <submittedName>
        <fullName evidence="8">Putative CtpA-like serine protease</fullName>
        <ecNumber evidence="8">3.4.21.-</ecNumber>
    </submittedName>
</protein>
<dbReference type="Pfam" id="PF17820">
    <property type="entry name" value="PDZ_6"/>
    <property type="match status" value="1"/>
</dbReference>
<keyword evidence="9" id="KW-1185">Reference proteome</keyword>
<keyword evidence="3 5" id="KW-0378">Hydrolase</keyword>
<evidence type="ECO:0000256" key="3">
    <source>
        <dbReference type="ARBA" id="ARBA00022801"/>
    </source>
</evidence>
<evidence type="ECO:0000256" key="6">
    <source>
        <dbReference type="SAM" id="MobiDB-lite"/>
    </source>
</evidence>
<dbReference type="EMBL" id="CP042914">
    <property type="protein sequence ID" value="QEG40991.1"/>
    <property type="molecule type" value="Genomic_DNA"/>
</dbReference>
<dbReference type="EC" id="3.4.21.-" evidence="8"/>
<dbReference type="GO" id="GO:0008236">
    <property type="term" value="F:serine-type peptidase activity"/>
    <property type="evidence" value="ECO:0007669"/>
    <property type="project" value="UniProtKB-KW"/>
</dbReference>
<dbReference type="PANTHER" id="PTHR32060">
    <property type="entry name" value="TAIL-SPECIFIC PROTEASE"/>
    <property type="match status" value="1"/>
</dbReference>
<dbReference type="CDD" id="cd07560">
    <property type="entry name" value="Peptidase_S41_CPP"/>
    <property type="match status" value="1"/>
</dbReference>
<accession>A0A5B9R3Q9</accession>
<dbReference type="Gene3D" id="2.30.42.10">
    <property type="match status" value="1"/>
</dbReference>
<evidence type="ECO:0000259" key="7">
    <source>
        <dbReference type="PROSITE" id="PS50106"/>
    </source>
</evidence>
<dbReference type="InterPro" id="IPR029045">
    <property type="entry name" value="ClpP/crotonase-like_dom_sf"/>
</dbReference>
<name>A0A5B9R3Q9_9BACT</name>
<dbReference type="RefSeq" id="WP_068134027.1">
    <property type="nucleotide sequence ID" value="NZ_CP042914.1"/>
</dbReference>
<feature type="compositionally biased region" description="Basic and acidic residues" evidence="6">
    <location>
        <begin position="492"/>
        <end position="502"/>
    </location>
</feature>
<dbReference type="CDD" id="cd06782">
    <property type="entry name" value="cpPDZ_CPP-like"/>
    <property type="match status" value="1"/>
</dbReference>
<feature type="domain" description="PDZ" evidence="7">
    <location>
        <begin position="80"/>
        <end position="145"/>
    </location>
</feature>
<dbReference type="PROSITE" id="PS50106">
    <property type="entry name" value="PDZ"/>
    <property type="match status" value="1"/>
</dbReference>
<dbReference type="Pfam" id="PF03572">
    <property type="entry name" value="Peptidase_S41"/>
    <property type="match status" value="1"/>
</dbReference>
<dbReference type="InterPro" id="IPR005151">
    <property type="entry name" value="Tail-specific_protease"/>
</dbReference>
<evidence type="ECO:0000256" key="4">
    <source>
        <dbReference type="ARBA" id="ARBA00022825"/>
    </source>
</evidence>
<evidence type="ECO:0000256" key="1">
    <source>
        <dbReference type="ARBA" id="ARBA00009179"/>
    </source>
</evidence>
<keyword evidence="2 5" id="KW-0645">Protease</keyword>
<dbReference type="SMART" id="SM00245">
    <property type="entry name" value="TSPc"/>
    <property type="match status" value="1"/>
</dbReference>
<dbReference type="NCBIfam" id="TIGR00225">
    <property type="entry name" value="prc"/>
    <property type="match status" value="1"/>
</dbReference>